<dbReference type="GeneID" id="13405595"/>
<sequence>MAFTSGTATDYIDLADKFRAWITGTAGWTQLAWTPGDVTTGGMQLSLRGPGAAADKRVFINLRSQFSDSIPSYSWDIRGAVNYDASKPFGSNDGESEPVFLSLWKNTISYWFFANDRRFIIVAKVNTLYMSAYCGFYLPWATPEQYPFPLFMSATDGILRAYNSTDSAHSSMVDPGGPLTSSTDFGGGKVRLQNGSWQRILNRQTGTPNDNPWLYAGGKNVGIVSPYSGRGANGTGYDSSNSWIATTTNGTTNDPGVSNSLVPTAQGERLLLPVSIVLAQEPGRLGSLDGVYYPMGDGLTPEQTATFDSRDFIAFNNVHRVSGNDFFMVEEN</sequence>
<evidence type="ECO:0008006" key="3">
    <source>
        <dbReference type="Google" id="ProtNLM"/>
    </source>
</evidence>
<proteinExistence type="predicted"/>
<dbReference type="EMBL" id="JF939047">
    <property type="protein sequence ID" value="AEX56075.1"/>
    <property type="molecule type" value="Genomic_DNA"/>
</dbReference>
<evidence type="ECO:0000313" key="2">
    <source>
        <dbReference type="Proteomes" id="UP000009001"/>
    </source>
</evidence>
<protein>
    <recommendedName>
        <fullName evidence="3">Virion structural protein</fullName>
    </recommendedName>
</protein>
<keyword evidence="2" id="KW-1185">Reference proteome</keyword>
<evidence type="ECO:0000313" key="1">
    <source>
        <dbReference type="EMBL" id="AEX56075.1"/>
    </source>
</evidence>
<accession>I6NQT6</accession>
<dbReference type="OrthoDB" id="2985at10239"/>
<reference evidence="1 2" key="1">
    <citation type="journal article" date="2012" name="BMC Genomics">
        <title>Comparative analysis of two phenotypically-similar but genomically-distinct Burkholderia cenocepacia-specific bacteriophages.</title>
        <authorList>
            <person name="Lynch K.H."/>
            <person name="Stothard P."/>
            <person name="Dennis J.J."/>
        </authorList>
    </citation>
    <scope>NUCLEOTIDE SEQUENCE [LARGE SCALE GENOMIC DNA]</scope>
</reference>
<name>I6NQT6_9CAUD</name>
<gene>
    <name evidence="1" type="ORF">KL1_00022</name>
</gene>
<organism evidence="1 2">
    <name type="scientific">Burkholderia phage vB_BceS_KL1</name>
    <dbReference type="NCBI Taxonomy" id="1132026"/>
    <lineage>
        <taxon>Viruses</taxon>
        <taxon>Duplodnaviria</taxon>
        <taxon>Heunggongvirae</taxon>
        <taxon>Uroviricota</taxon>
        <taxon>Caudoviricetes</taxon>
        <taxon>Jondennisvirinae</taxon>
        <taxon>Kilunavirus</taxon>
        <taxon>Kilunavirus KL1</taxon>
    </lineage>
</organism>
<dbReference type="RefSeq" id="YP_006560773.1">
    <property type="nucleotide sequence ID" value="NC_018278.1"/>
</dbReference>
<dbReference type="Proteomes" id="UP000009001">
    <property type="component" value="Segment"/>
</dbReference>
<dbReference type="KEGG" id="vg:13405595"/>